<accession>A0A4Q5C182</accession>
<proteinExistence type="predicted"/>
<organism evidence="1 2">
    <name type="scientific">Streptococcus salivarius</name>
    <dbReference type="NCBI Taxonomy" id="1304"/>
    <lineage>
        <taxon>Bacteria</taxon>
        <taxon>Bacillati</taxon>
        <taxon>Bacillota</taxon>
        <taxon>Bacilli</taxon>
        <taxon>Lactobacillales</taxon>
        <taxon>Streptococcaceae</taxon>
        <taxon>Streptococcus</taxon>
    </lineage>
</organism>
<evidence type="ECO:0000313" key="1">
    <source>
        <dbReference type="EMBL" id="QMI50894.1"/>
    </source>
</evidence>
<dbReference type="AlphaFoldDB" id="A0A4Q5C182"/>
<dbReference type="Proteomes" id="UP000516705">
    <property type="component" value="Chromosome"/>
</dbReference>
<sequence>MKLGKKNVIRKETLLGVGLILCLAIGLFVQKKGEWYPTQGKEAYLTGKVPSTASVVKDLDKDTLVLYDSENETSQRAWKQFEQILKDMRMGAKLVDVAKHESYSLSDYKKVVLLVTDLSRMEDQVQPLMDWTEKGGQTLFAVTMGKESNLDAIDHNLGVSYSNFEMDEVKEIYVDPDFMIGGGRNYKIEEPFESARKVSLESDVKVHAKTTDDSHTPLIWEKSYGKGKFVVDNLGIYERNVRGIYAASYSLLTEATVYPVINGSTYYIDDFPSPVPAGDGRFVKRDYDMSVSEFYTNVWWPDLLKLHEKYGIVHTGVVIENYEAQTDGKIVQQNDLDRFKYFGNSLLANGGELGYHGYNHQPLSPSSVNYGEKYASYKTWKDKAAMKASLSELIRFVNQLFPKAQKSVYVPPSNILSKEGREVIVNDFPEIKAISSNYFPGDFTYSQEFEVSPDGMIEEPRTVSGAVWDDFSQMTVFSEMNMHYVNNHFLHPDDVLDVDRGAELGWAKMYKALDKEVSWVHNMSPSLRNLTGSELAGAVQRYGILKVSQKYTKDALKIDLENFHDHAYLMVRLNQNEVKKVKNGKVTHLTGDLYLLEATNKSVTITLK</sequence>
<dbReference type="InterPro" id="IPR029062">
    <property type="entry name" value="Class_I_gatase-like"/>
</dbReference>
<dbReference type="InterPro" id="IPR018695">
    <property type="entry name" value="DUF2194"/>
</dbReference>
<dbReference type="RefSeq" id="WP_002883492.1">
    <property type="nucleotide sequence ID" value="NZ_CP053998.1"/>
</dbReference>
<dbReference type="Gene3D" id="3.40.50.880">
    <property type="match status" value="1"/>
</dbReference>
<dbReference type="SUPFAM" id="SSF88713">
    <property type="entry name" value="Glycoside hydrolase/deacetylase"/>
    <property type="match status" value="1"/>
</dbReference>
<dbReference type="CDD" id="cd10924">
    <property type="entry name" value="CE4_COG4878"/>
    <property type="match status" value="1"/>
</dbReference>
<name>A0A4Q5C182_STRSL</name>
<evidence type="ECO:0000313" key="2">
    <source>
        <dbReference type="Proteomes" id="UP000516705"/>
    </source>
</evidence>
<protein>
    <submittedName>
        <fullName evidence="1">DUF2194 domain-containing protein</fullName>
    </submittedName>
</protein>
<dbReference type="Pfam" id="PF09960">
    <property type="entry name" value="DUF2194"/>
    <property type="match status" value="1"/>
</dbReference>
<dbReference type="GO" id="GO:0005975">
    <property type="term" value="P:carbohydrate metabolic process"/>
    <property type="evidence" value="ECO:0007669"/>
    <property type="project" value="InterPro"/>
</dbReference>
<gene>
    <name evidence="1" type="ORF">HRE60_04245</name>
</gene>
<reference evidence="1 2" key="1">
    <citation type="journal article" date="2020" name="Microbiol. Resour. Announc.">
        <title>Complete Genome Sequence of Streptococcus salivarius DB-B5, a Novel Probiotic Candidate Isolated from the Supragingival Plaque of a Healthy Female Subject.</title>
        <authorList>
            <person name="Fields F.R."/>
            <person name="Li X."/>
            <person name="Navarre W.W."/>
            <person name="Naito M."/>
        </authorList>
    </citation>
    <scope>NUCLEOTIDE SEQUENCE [LARGE SCALE GENOMIC DNA]</scope>
    <source>
        <strain evidence="1 2">DB-B5</strain>
    </source>
</reference>
<dbReference type="InterPro" id="IPR011330">
    <property type="entry name" value="Glyco_hydro/deAcase_b/a-brl"/>
</dbReference>
<dbReference type="Gene3D" id="3.20.20.370">
    <property type="entry name" value="Glycoside hydrolase/deacetylase"/>
    <property type="match status" value="1"/>
</dbReference>
<dbReference type="EMBL" id="CP054153">
    <property type="protein sequence ID" value="QMI50894.1"/>
    <property type="molecule type" value="Genomic_DNA"/>
</dbReference>